<dbReference type="InterPro" id="IPR041715">
    <property type="entry name" value="HisRS-like_core"/>
</dbReference>
<dbReference type="Pfam" id="PF13393">
    <property type="entry name" value="tRNA-synt_His"/>
    <property type="match status" value="1"/>
</dbReference>
<name>A0A1G9M783_9BACI</name>
<keyword evidence="13" id="KW-1185">Reference proteome</keyword>
<comment type="function">
    <text evidence="8 9">Required for the first step of histidine biosynthesis. May allow the feedback regulation of ATP phosphoribosyltransferase activity by histidine.</text>
</comment>
<keyword evidence="12" id="KW-0328">Glycosyltransferase</keyword>
<dbReference type="SUPFAM" id="SSF55681">
    <property type="entry name" value="Class II aaRS and biotin synthetases"/>
    <property type="match status" value="1"/>
</dbReference>
<organism evidence="12 13">
    <name type="scientific">Sediminibacillus halophilus</name>
    <dbReference type="NCBI Taxonomy" id="482461"/>
    <lineage>
        <taxon>Bacteria</taxon>
        <taxon>Bacillati</taxon>
        <taxon>Bacillota</taxon>
        <taxon>Bacilli</taxon>
        <taxon>Bacillales</taxon>
        <taxon>Bacillaceae</taxon>
        <taxon>Sediminibacillus</taxon>
    </lineage>
</organism>
<dbReference type="InterPro" id="IPR004517">
    <property type="entry name" value="HisZ"/>
</dbReference>
<dbReference type="GO" id="GO:0016757">
    <property type="term" value="F:glycosyltransferase activity"/>
    <property type="evidence" value="ECO:0007669"/>
    <property type="project" value="UniProtKB-KW"/>
</dbReference>
<comment type="pathway">
    <text evidence="2 9">Amino-acid biosynthesis; L-histidine biosynthesis; L-histidine from 5-phospho-alpha-D-ribose 1-diphosphate: step 1/9.</text>
</comment>
<dbReference type="GO" id="GO:0140096">
    <property type="term" value="F:catalytic activity, acting on a protein"/>
    <property type="evidence" value="ECO:0007669"/>
    <property type="project" value="UniProtKB-ARBA"/>
</dbReference>
<evidence type="ECO:0000256" key="9">
    <source>
        <dbReference type="HAMAP-Rule" id="MF_00125"/>
    </source>
</evidence>
<evidence type="ECO:0000256" key="2">
    <source>
        <dbReference type="ARBA" id="ARBA00004667"/>
    </source>
</evidence>
<dbReference type="PIRSF" id="PIRSF001549">
    <property type="entry name" value="His-tRNA_synth"/>
    <property type="match status" value="1"/>
</dbReference>
<dbReference type="GO" id="GO:0005737">
    <property type="term" value="C:cytoplasm"/>
    <property type="evidence" value="ECO:0007669"/>
    <property type="project" value="UniProtKB-SubCell"/>
</dbReference>
<dbReference type="Gene3D" id="3.30.930.10">
    <property type="entry name" value="Bira Bifunctional Protein, Domain 2"/>
    <property type="match status" value="1"/>
</dbReference>
<feature type="binding site" evidence="10">
    <location>
        <position position="113"/>
    </location>
    <ligand>
        <name>L-histidine</name>
        <dbReference type="ChEBI" id="CHEBI:57595"/>
    </ligand>
</feature>
<dbReference type="HAMAP" id="MF_00125">
    <property type="entry name" value="HisZ"/>
    <property type="match status" value="1"/>
</dbReference>
<dbReference type="GO" id="GO:0004821">
    <property type="term" value="F:histidine-tRNA ligase activity"/>
    <property type="evidence" value="ECO:0007669"/>
    <property type="project" value="TreeGrafter"/>
</dbReference>
<dbReference type="EMBL" id="FNHF01000001">
    <property type="protein sequence ID" value="SDL70140.1"/>
    <property type="molecule type" value="Genomic_DNA"/>
</dbReference>
<feature type="binding site" evidence="10">
    <location>
        <position position="103"/>
    </location>
    <ligand>
        <name>L-histidine</name>
        <dbReference type="ChEBI" id="CHEBI:57595"/>
    </ligand>
</feature>
<dbReference type="GO" id="GO:0006427">
    <property type="term" value="P:histidyl-tRNA aminoacylation"/>
    <property type="evidence" value="ECO:0007669"/>
    <property type="project" value="TreeGrafter"/>
</dbReference>
<dbReference type="PANTHER" id="PTHR43707:SF6">
    <property type="entry name" value="ATP PHOSPHORIBOSYLTRANSFERASE REGULATORY SUBUNIT"/>
    <property type="match status" value="1"/>
</dbReference>
<comment type="subcellular location">
    <subcellularLocation>
        <location evidence="1 9">Cytoplasm</location>
    </subcellularLocation>
</comment>
<keyword evidence="6 9" id="KW-0028">Amino-acid biosynthesis</keyword>
<keyword evidence="12" id="KW-0808">Transferase</keyword>
<evidence type="ECO:0000256" key="5">
    <source>
        <dbReference type="ARBA" id="ARBA00022490"/>
    </source>
</evidence>
<dbReference type="RefSeq" id="WP_074597252.1">
    <property type="nucleotide sequence ID" value="NZ_FNHF01000001.1"/>
</dbReference>
<evidence type="ECO:0000256" key="1">
    <source>
        <dbReference type="ARBA" id="ARBA00004496"/>
    </source>
</evidence>
<evidence type="ECO:0000259" key="11">
    <source>
        <dbReference type="Pfam" id="PF13393"/>
    </source>
</evidence>
<dbReference type="InterPro" id="IPR004516">
    <property type="entry name" value="HisRS/HisZ"/>
</dbReference>
<protein>
    <recommendedName>
        <fullName evidence="4 9">ATP phosphoribosyltransferase regulatory subunit</fullName>
    </recommendedName>
</protein>
<gene>
    <name evidence="9" type="primary">hisZ</name>
    <name evidence="12" type="ORF">SAMN05216244_0466</name>
</gene>
<feature type="binding site" evidence="10">
    <location>
        <begin position="261"/>
        <end position="262"/>
    </location>
    <ligand>
        <name>L-histidine</name>
        <dbReference type="ChEBI" id="CHEBI:57595"/>
    </ligand>
</feature>
<accession>A0A1G9M783</accession>
<dbReference type="GO" id="GO:0000105">
    <property type="term" value="P:L-histidine biosynthetic process"/>
    <property type="evidence" value="ECO:0007669"/>
    <property type="project" value="UniProtKB-UniRule"/>
</dbReference>
<dbReference type="AlphaFoldDB" id="A0A1G9M783"/>
<evidence type="ECO:0000313" key="13">
    <source>
        <dbReference type="Proteomes" id="UP000182347"/>
    </source>
</evidence>
<feature type="binding site" evidence="10">
    <location>
        <position position="117"/>
    </location>
    <ligand>
        <name>L-histidine</name>
        <dbReference type="ChEBI" id="CHEBI:57595"/>
    </ligand>
</feature>
<feature type="binding site" evidence="10">
    <location>
        <begin position="76"/>
        <end position="78"/>
    </location>
    <ligand>
        <name>L-histidine</name>
        <dbReference type="ChEBI" id="CHEBI:57595"/>
    </ligand>
</feature>
<keyword evidence="5 9" id="KW-0963">Cytoplasm</keyword>
<reference evidence="13" key="1">
    <citation type="submission" date="2016-10" db="EMBL/GenBank/DDBJ databases">
        <authorList>
            <person name="Varghese N."/>
            <person name="Submissions S."/>
        </authorList>
    </citation>
    <scope>NUCLEOTIDE SEQUENCE [LARGE SCALE GENOMIC DNA]</scope>
    <source>
        <strain evidence="13">CGMCC 1.6199</strain>
    </source>
</reference>
<evidence type="ECO:0000256" key="4">
    <source>
        <dbReference type="ARBA" id="ARBA00020397"/>
    </source>
</evidence>
<evidence type="ECO:0000256" key="10">
    <source>
        <dbReference type="PIRSR" id="PIRSR001549-1"/>
    </source>
</evidence>
<dbReference type="InterPro" id="IPR045864">
    <property type="entry name" value="aa-tRNA-synth_II/BPL/LPL"/>
</dbReference>
<comment type="subunit">
    <text evidence="9">Heteromultimer composed of HisG and HisZ subunits.</text>
</comment>
<evidence type="ECO:0000256" key="7">
    <source>
        <dbReference type="ARBA" id="ARBA00023102"/>
    </source>
</evidence>
<evidence type="ECO:0000256" key="3">
    <source>
        <dbReference type="ARBA" id="ARBA00005539"/>
    </source>
</evidence>
<evidence type="ECO:0000256" key="6">
    <source>
        <dbReference type="ARBA" id="ARBA00022605"/>
    </source>
</evidence>
<keyword evidence="7 9" id="KW-0368">Histidine biosynthesis</keyword>
<evidence type="ECO:0000256" key="8">
    <source>
        <dbReference type="ARBA" id="ARBA00025246"/>
    </source>
</evidence>
<dbReference type="STRING" id="482461.SAMN05216244_0466"/>
<proteinExistence type="inferred from homology"/>
<evidence type="ECO:0000313" key="12">
    <source>
        <dbReference type="EMBL" id="SDL70140.1"/>
    </source>
</evidence>
<sequence>MFLPAGSQDEVGQQINKRFRAFEIFTKITEKRNYQPISTPVVEYARTFTNSYAGMALQPMLKWFNHEGEIEVLRPDWTTAIARALVNQPPSEHKWCYQGSVFRSDKHGMESRQAGIEIVHAPSFLGESESLLTAVDYLNELEVEDYLIELGHSEIFEELTAPLKLDLFQSEKLRQAMHDKRKDEVFHLANHAGSQTIAEELTKLVDAYGTAELLEEYEKHWKNNQRLLEIVRHLKSLVQLLSDCGINETLVDLGRVKNLPYYCGTMFRGYLRENGSTCFSGGRYDTLYEQFDERHSAVGLAFDIDILSGQISSAQNREKVCLLASPESHAYAERIRSDFPDMIVDIRYDLPDKESTHYDRIMEVMEKANCWKVVER</sequence>
<dbReference type="PANTHER" id="PTHR43707">
    <property type="entry name" value="HISTIDYL-TRNA SYNTHETASE"/>
    <property type="match status" value="1"/>
</dbReference>
<dbReference type="UniPathway" id="UPA00031">
    <property type="reaction ID" value="UER00006"/>
</dbReference>
<comment type="miscellaneous">
    <text evidence="9">This function is generally fulfilled by the C-terminal part of HisG, which is missing in some bacteria such as this one.</text>
</comment>
<dbReference type="OrthoDB" id="9800814at2"/>
<feature type="domain" description="Class II Histidinyl-tRNA synthetase (HisRS)-like catalytic core" evidence="11">
    <location>
        <begin position="13"/>
        <end position="305"/>
    </location>
</feature>
<comment type="similarity">
    <text evidence="3 9">Belongs to the class-II aminoacyl-tRNA synthetase family. HisZ subfamily.</text>
</comment>
<dbReference type="Proteomes" id="UP000182347">
    <property type="component" value="Unassembled WGS sequence"/>
</dbReference>